<name>A0A0V8JHI2_9BACI</name>
<evidence type="ECO:0000313" key="2">
    <source>
        <dbReference type="EMBL" id="KSU86530.1"/>
    </source>
</evidence>
<dbReference type="PANTHER" id="PTHR42850">
    <property type="entry name" value="METALLOPHOSPHOESTERASE"/>
    <property type="match status" value="1"/>
</dbReference>
<dbReference type="InterPro" id="IPR029052">
    <property type="entry name" value="Metallo-depent_PP-like"/>
</dbReference>
<dbReference type="GO" id="GO:0008803">
    <property type="term" value="F:bis(5'-nucleosyl)-tetraphosphatase (symmetrical) activity"/>
    <property type="evidence" value="ECO:0007669"/>
    <property type="project" value="TreeGrafter"/>
</dbReference>
<dbReference type="PANTHER" id="PTHR42850:SF4">
    <property type="entry name" value="ZINC-DEPENDENT ENDOPOLYPHOSPHATASE"/>
    <property type="match status" value="1"/>
</dbReference>
<keyword evidence="3" id="KW-1185">Reference proteome</keyword>
<proteinExistence type="predicted"/>
<evidence type="ECO:0000313" key="3">
    <source>
        <dbReference type="Proteomes" id="UP000053681"/>
    </source>
</evidence>
<dbReference type="GeneID" id="93682228"/>
<dbReference type="Pfam" id="PF00149">
    <property type="entry name" value="Metallophos"/>
    <property type="match status" value="1"/>
</dbReference>
<reference evidence="2 3" key="1">
    <citation type="submission" date="2015-11" db="EMBL/GenBank/DDBJ databases">
        <title>Bacillus caseinolyticus sp nov.</title>
        <authorList>
            <person name="Dastager S.G."/>
            <person name="Mawlankar R."/>
        </authorList>
    </citation>
    <scope>NUCLEOTIDE SEQUENCE [LARGE SCALE GENOMIC DNA]</scope>
    <source>
        <strain evidence="2 3">SGD-V-76</strain>
    </source>
</reference>
<accession>A0A0V8JHI2</accession>
<dbReference type="SUPFAM" id="SSF56300">
    <property type="entry name" value="Metallo-dependent phosphatases"/>
    <property type="match status" value="1"/>
</dbReference>
<dbReference type="EMBL" id="LNQP01000079">
    <property type="protein sequence ID" value="KSU86530.1"/>
    <property type="molecule type" value="Genomic_DNA"/>
</dbReference>
<dbReference type="GO" id="GO:0016791">
    <property type="term" value="F:phosphatase activity"/>
    <property type="evidence" value="ECO:0007669"/>
    <property type="project" value="TreeGrafter"/>
</dbReference>
<dbReference type="GO" id="GO:0005737">
    <property type="term" value="C:cytoplasm"/>
    <property type="evidence" value="ECO:0007669"/>
    <property type="project" value="TreeGrafter"/>
</dbReference>
<evidence type="ECO:0000259" key="1">
    <source>
        <dbReference type="Pfam" id="PF00149"/>
    </source>
</evidence>
<dbReference type="Gene3D" id="3.60.21.10">
    <property type="match status" value="1"/>
</dbReference>
<organism evidence="2 3">
    <name type="scientific">Priestia veravalensis</name>
    <dbReference type="NCBI Taxonomy" id="1414648"/>
    <lineage>
        <taxon>Bacteria</taxon>
        <taxon>Bacillati</taxon>
        <taxon>Bacillota</taxon>
        <taxon>Bacilli</taxon>
        <taxon>Bacillales</taxon>
        <taxon>Bacillaceae</taxon>
        <taxon>Priestia</taxon>
    </lineage>
</organism>
<feature type="domain" description="Calcineurin-like phosphoesterase" evidence="1">
    <location>
        <begin position="4"/>
        <end position="177"/>
    </location>
</feature>
<sequence length="230" mass="26500">MRKFAISDIHGSYYEMMRLLEAVKFNPNIDQLVIVGDMINRGPYSGEVLKEIKRLNEAYEHVHVTIGNHEEMMLWYIEGKNPMWSQFGGQRSSSTIIEAFGKQGIDEAIQWVKDLPLIFEDNEYVYAHAGFQLPYKTAFINRSNLWLPRKEFYQTPINRLLQETNGKPVVHGHTPAPNVAFDGARIGIDLGAQVVSKGRLACVELTTSSVWEYDFTLKTIKEKQVKRRDY</sequence>
<gene>
    <name evidence="2" type="ORF">AS180_18125</name>
</gene>
<dbReference type="InterPro" id="IPR004843">
    <property type="entry name" value="Calcineurin-like_PHP"/>
</dbReference>
<dbReference type="Proteomes" id="UP000053681">
    <property type="component" value="Unassembled WGS sequence"/>
</dbReference>
<dbReference type="InterPro" id="IPR050126">
    <property type="entry name" value="Ap4A_hydrolase"/>
</dbReference>
<dbReference type="GO" id="GO:0110154">
    <property type="term" value="P:RNA decapping"/>
    <property type="evidence" value="ECO:0007669"/>
    <property type="project" value="TreeGrafter"/>
</dbReference>
<dbReference type="RefSeq" id="WP_025910231.1">
    <property type="nucleotide sequence ID" value="NZ_KQ758694.1"/>
</dbReference>
<comment type="caution">
    <text evidence="2">The sequence shown here is derived from an EMBL/GenBank/DDBJ whole genome shotgun (WGS) entry which is preliminary data.</text>
</comment>
<protein>
    <recommendedName>
        <fullName evidence="1">Calcineurin-like phosphoesterase domain-containing protein</fullName>
    </recommendedName>
</protein>
<dbReference type="AlphaFoldDB" id="A0A0V8JHI2"/>